<gene>
    <name evidence="1" type="ORF">chiPu_0010458</name>
</gene>
<dbReference type="EMBL" id="BEZZ01000407">
    <property type="protein sequence ID" value="GCC31998.1"/>
    <property type="molecule type" value="Genomic_DNA"/>
</dbReference>
<dbReference type="Proteomes" id="UP000287033">
    <property type="component" value="Unassembled WGS sequence"/>
</dbReference>
<evidence type="ECO:0000313" key="1">
    <source>
        <dbReference type="EMBL" id="GCC31998.1"/>
    </source>
</evidence>
<comment type="caution">
    <text evidence="1">The sequence shown here is derived from an EMBL/GenBank/DDBJ whole genome shotgun (WGS) entry which is preliminary data.</text>
</comment>
<reference evidence="1 2" key="1">
    <citation type="journal article" date="2018" name="Nat. Ecol. Evol.">
        <title>Shark genomes provide insights into elasmobranch evolution and the origin of vertebrates.</title>
        <authorList>
            <person name="Hara Y"/>
            <person name="Yamaguchi K"/>
            <person name="Onimaru K"/>
            <person name="Kadota M"/>
            <person name="Koyanagi M"/>
            <person name="Keeley SD"/>
            <person name="Tatsumi K"/>
            <person name="Tanaka K"/>
            <person name="Motone F"/>
            <person name="Kageyama Y"/>
            <person name="Nozu R"/>
            <person name="Adachi N"/>
            <person name="Nishimura O"/>
            <person name="Nakagawa R"/>
            <person name="Tanegashima C"/>
            <person name="Kiyatake I"/>
            <person name="Matsumoto R"/>
            <person name="Murakumo K"/>
            <person name="Nishida K"/>
            <person name="Terakita A"/>
            <person name="Kuratani S"/>
            <person name="Sato K"/>
            <person name="Hyodo S Kuraku.S."/>
        </authorList>
    </citation>
    <scope>NUCLEOTIDE SEQUENCE [LARGE SCALE GENOMIC DNA]</scope>
</reference>
<keyword evidence="2" id="KW-1185">Reference proteome</keyword>
<organism evidence="1 2">
    <name type="scientific">Chiloscyllium punctatum</name>
    <name type="common">Brownbanded bambooshark</name>
    <name type="synonym">Hemiscyllium punctatum</name>
    <dbReference type="NCBI Taxonomy" id="137246"/>
    <lineage>
        <taxon>Eukaryota</taxon>
        <taxon>Metazoa</taxon>
        <taxon>Chordata</taxon>
        <taxon>Craniata</taxon>
        <taxon>Vertebrata</taxon>
        <taxon>Chondrichthyes</taxon>
        <taxon>Elasmobranchii</taxon>
        <taxon>Galeomorphii</taxon>
        <taxon>Galeoidea</taxon>
        <taxon>Orectolobiformes</taxon>
        <taxon>Hemiscylliidae</taxon>
        <taxon>Chiloscyllium</taxon>
    </lineage>
</organism>
<protein>
    <submittedName>
        <fullName evidence="1">Uncharacterized protein</fullName>
    </submittedName>
</protein>
<name>A0A401SNN5_CHIPU</name>
<accession>A0A401SNN5</accession>
<sequence length="98" mass="10782">MSRQLFSEIVRAAIRHKDCKECLAVAGGVRSVTATSPHGKQVFSNFDLGSKYFKQRQDSIPLRGLSAHSIFNSGTQMAKPGHLPPASTYFCEQELEPS</sequence>
<proteinExistence type="predicted"/>
<evidence type="ECO:0000313" key="2">
    <source>
        <dbReference type="Proteomes" id="UP000287033"/>
    </source>
</evidence>
<dbReference type="AlphaFoldDB" id="A0A401SNN5"/>